<evidence type="ECO:0000256" key="2">
    <source>
        <dbReference type="ARBA" id="ARBA00012944"/>
    </source>
</evidence>
<comment type="catalytic activity">
    <reaction evidence="3">
        <text>a ubiquinone + NADH + 5 H(+)(in) = a ubiquinol + NAD(+) + 4 H(+)(out)</text>
        <dbReference type="Rhea" id="RHEA:29091"/>
        <dbReference type="Rhea" id="RHEA-COMP:9565"/>
        <dbReference type="Rhea" id="RHEA-COMP:9566"/>
        <dbReference type="ChEBI" id="CHEBI:15378"/>
        <dbReference type="ChEBI" id="CHEBI:16389"/>
        <dbReference type="ChEBI" id="CHEBI:17976"/>
        <dbReference type="ChEBI" id="CHEBI:57540"/>
        <dbReference type="ChEBI" id="CHEBI:57945"/>
        <dbReference type="EC" id="7.1.1.2"/>
    </reaction>
</comment>
<name>A0A1B0BXL6_9MUSC</name>
<feature type="transmembrane region" description="Helical" evidence="4">
    <location>
        <begin position="81"/>
        <end position="99"/>
    </location>
</feature>
<evidence type="ECO:0000259" key="5">
    <source>
        <dbReference type="Pfam" id="PF00361"/>
    </source>
</evidence>
<evidence type="ECO:0000313" key="6">
    <source>
        <dbReference type="EnsemblMetazoa" id="GPPI043574-PA"/>
    </source>
</evidence>
<evidence type="ECO:0000256" key="4">
    <source>
        <dbReference type="SAM" id="Phobius"/>
    </source>
</evidence>
<keyword evidence="4" id="KW-0472">Membrane</keyword>
<proteinExistence type="predicted"/>
<dbReference type="EMBL" id="JXJN01022275">
    <property type="status" value="NOT_ANNOTATED_CDS"/>
    <property type="molecule type" value="Genomic_DNA"/>
</dbReference>
<dbReference type="AlphaFoldDB" id="A0A1B0BXL6"/>
<accession>A0A1B0BXL6</accession>
<dbReference type="EC" id="7.1.1.2" evidence="2"/>
<feature type="transmembrane region" description="Helical" evidence="4">
    <location>
        <begin position="111"/>
        <end position="131"/>
    </location>
</feature>
<evidence type="ECO:0000256" key="3">
    <source>
        <dbReference type="ARBA" id="ARBA00049551"/>
    </source>
</evidence>
<organism evidence="6 7">
    <name type="scientific">Glossina palpalis gambiensis</name>
    <dbReference type="NCBI Taxonomy" id="67801"/>
    <lineage>
        <taxon>Eukaryota</taxon>
        <taxon>Metazoa</taxon>
        <taxon>Ecdysozoa</taxon>
        <taxon>Arthropoda</taxon>
        <taxon>Hexapoda</taxon>
        <taxon>Insecta</taxon>
        <taxon>Pterygota</taxon>
        <taxon>Neoptera</taxon>
        <taxon>Endopterygota</taxon>
        <taxon>Diptera</taxon>
        <taxon>Brachycera</taxon>
        <taxon>Muscomorpha</taxon>
        <taxon>Hippoboscoidea</taxon>
        <taxon>Glossinidae</taxon>
        <taxon>Glossina</taxon>
    </lineage>
</organism>
<evidence type="ECO:0000313" key="7">
    <source>
        <dbReference type="Proteomes" id="UP000092460"/>
    </source>
</evidence>
<comment type="function">
    <text evidence="1">Core subunit of the mitochondrial membrane respiratory chain NADH dehydrogenase (Complex I) that is believed to belong to the minimal assembly required for catalysis. Complex I functions in the transfer of electrons from NADH to the respiratory chain. The immediate electron acceptor for the enzyme is believed to be ubiquinone.</text>
</comment>
<reference evidence="6" key="2">
    <citation type="submission" date="2020-05" db="UniProtKB">
        <authorList>
            <consortium name="EnsemblMetazoa"/>
        </authorList>
    </citation>
    <scope>IDENTIFICATION</scope>
    <source>
        <strain evidence="6">IAEA</strain>
    </source>
</reference>
<reference evidence="7" key="1">
    <citation type="submission" date="2015-01" db="EMBL/GenBank/DDBJ databases">
        <authorList>
            <person name="Aksoy S."/>
            <person name="Warren W."/>
            <person name="Wilson R.K."/>
        </authorList>
    </citation>
    <scope>NUCLEOTIDE SEQUENCE [LARGE SCALE GENOMIC DNA]</scope>
    <source>
        <strain evidence="7">IAEA</strain>
    </source>
</reference>
<keyword evidence="4" id="KW-1133">Transmembrane helix</keyword>
<sequence length="135" mass="15419">MAIACNLLQERSLVESELKLLLLHAAQRLRYINRQCFTVAQLKLKLNKRKKGKSSKVVTLKSQSRIVAEEDNYPNQRKIRLEIFICLLLPSPLEAFTRFSALLSTAASLKYFLTQALASFILLFSIILILVKIII</sequence>
<feature type="domain" description="NADH:quinone oxidoreductase/Mrp antiporter transmembrane" evidence="5">
    <location>
        <begin position="88"/>
        <end position="130"/>
    </location>
</feature>
<protein>
    <recommendedName>
        <fullName evidence="2">NADH:ubiquinone reductase (H(+)-translocating)</fullName>
        <ecNumber evidence="2">7.1.1.2</ecNumber>
    </recommendedName>
</protein>
<keyword evidence="7" id="KW-1185">Reference proteome</keyword>
<dbReference type="Pfam" id="PF00361">
    <property type="entry name" value="Proton_antipo_M"/>
    <property type="match status" value="1"/>
</dbReference>
<evidence type="ECO:0000256" key="1">
    <source>
        <dbReference type="ARBA" id="ARBA00003257"/>
    </source>
</evidence>
<dbReference type="InterPro" id="IPR001750">
    <property type="entry name" value="ND/Mrp_TM"/>
</dbReference>
<dbReference type="Proteomes" id="UP000092460">
    <property type="component" value="Unassembled WGS sequence"/>
</dbReference>
<dbReference type="EnsemblMetazoa" id="GPPI043574-RA">
    <property type="protein sequence ID" value="GPPI043574-PA"/>
    <property type="gene ID" value="GPPI043574"/>
</dbReference>
<dbReference type="GO" id="GO:0008137">
    <property type="term" value="F:NADH dehydrogenase (ubiquinone) activity"/>
    <property type="evidence" value="ECO:0007669"/>
    <property type="project" value="UniProtKB-EC"/>
</dbReference>
<dbReference type="VEuPathDB" id="VectorBase:GPPI043574"/>
<keyword evidence="4" id="KW-0812">Transmembrane</keyword>